<evidence type="ECO:0000256" key="1">
    <source>
        <dbReference type="ARBA" id="ARBA00006539"/>
    </source>
</evidence>
<proteinExistence type="inferred from homology"/>
<dbReference type="OrthoDB" id="394306at2"/>
<comment type="similarity">
    <text evidence="1">Belongs to the UPF0236 family.</text>
</comment>
<dbReference type="Proteomes" id="UP000062963">
    <property type="component" value="Chromosome"/>
</dbReference>
<accession>A0A0K2JFB8</accession>
<dbReference type="RefSeq" id="WP_053390587.1">
    <property type="nucleotide sequence ID" value="NZ_CP010899.1"/>
</dbReference>
<protein>
    <submittedName>
        <fullName evidence="2">Uncharacterized protein</fullName>
    </submittedName>
</protein>
<evidence type="ECO:0000313" key="3">
    <source>
        <dbReference type="Proteomes" id="UP000062963"/>
    </source>
</evidence>
<dbReference type="EMBL" id="CP010899">
    <property type="protein sequence ID" value="ALA97264.1"/>
    <property type="molecule type" value="Genomic_DNA"/>
</dbReference>
<dbReference type="KEGG" id="skn:SKUN_00348"/>
<name>A0A0K2JFB8_SPIKU</name>
<dbReference type="STRING" id="273035.SKUN_00348"/>
<gene>
    <name evidence="2" type="ORF">SKUN_00348</name>
</gene>
<dbReference type="InterPro" id="IPR009620">
    <property type="entry name" value="UPF0236"/>
</dbReference>
<organism evidence="2 3">
    <name type="scientific">Spiroplasma kunkelii CR2-3x</name>
    <dbReference type="NCBI Taxonomy" id="273035"/>
    <lineage>
        <taxon>Bacteria</taxon>
        <taxon>Bacillati</taxon>
        <taxon>Mycoplasmatota</taxon>
        <taxon>Mollicutes</taxon>
        <taxon>Entomoplasmatales</taxon>
        <taxon>Spiroplasmataceae</taxon>
        <taxon>Spiroplasma</taxon>
    </lineage>
</organism>
<evidence type="ECO:0000313" key="2">
    <source>
        <dbReference type="EMBL" id="ALA97264.1"/>
    </source>
</evidence>
<dbReference type="Pfam" id="PF06782">
    <property type="entry name" value="UPF0236"/>
    <property type="match status" value="1"/>
</dbReference>
<dbReference type="AlphaFoldDB" id="A0A0K2JFB8"/>
<keyword evidence="3" id="KW-1185">Reference proteome</keyword>
<dbReference type="PATRIC" id="fig|273035.7.peg.412"/>
<sequence length="313" mass="37175">MELKQNLLENYKENKTIETQNEVKNLLINRDNEIFKLYQQGQILQGYKVVSKLPKTIQTEYGNIPIKRRRYIKYEEENKKYINRYPLDEELGLKKYKRVEKNLRDKYISFLGDGKRYKDILHTTENANISEKTISNIFKNANLEKIDYISNKNNNKIKIPNNVLYIQIDGAFVPMRENKKRVEKKIFFSTMHIEVLLDFLICHLPYVIDNKKKFLLETIELIKNNKDGIENQALEYNIGCHVEGDVSHYIKAVKGQGAKIYCKEIFNNMLIYSMLRLNSKINEVKIDKTTKNKEKIKFNIFNLNQKQNQFLSL</sequence>
<reference evidence="2 3" key="1">
    <citation type="journal article" date="2015" name="Genome Announc.">
        <title>Complete Genome Sequence of Spiroplasma kunkelii Strain CR2-3x, Causal Agent of Corn Stunt Disease in Zea mays L.</title>
        <authorList>
            <person name="Davis R.E."/>
            <person name="Shao J."/>
            <person name="Dally E.L."/>
            <person name="Zhao Y."/>
            <person name="Gasparich G.E."/>
            <person name="Gaynor B.J."/>
            <person name="Athey J.C."/>
            <person name="Harrison N.A."/>
            <person name="Donofrio N."/>
        </authorList>
    </citation>
    <scope>NUCLEOTIDE SEQUENCE [LARGE SCALE GENOMIC DNA]</scope>
    <source>
        <strain evidence="2 3">CR2-3x</strain>
    </source>
</reference>